<evidence type="ECO:0000313" key="4">
    <source>
        <dbReference type="Proteomes" id="UP000192247"/>
    </source>
</evidence>
<feature type="compositionally biased region" description="Polar residues" evidence="1">
    <location>
        <begin position="84"/>
        <end position="94"/>
    </location>
</feature>
<dbReference type="Pfam" id="PF25610">
    <property type="entry name" value="HR1_TOCA"/>
    <property type="match status" value="1"/>
</dbReference>
<dbReference type="Gene3D" id="6.10.140.470">
    <property type="match status" value="1"/>
</dbReference>
<feature type="region of interest" description="Disordered" evidence="1">
    <location>
        <begin position="1"/>
        <end position="20"/>
    </location>
</feature>
<dbReference type="Proteomes" id="UP000192247">
    <property type="component" value="Unassembled WGS sequence"/>
</dbReference>
<feature type="compositionally biased region" description="Polar residues" evidence="1">
    <location>
        <begin position="207"/>
        <end position="235"/>
    </location>
</feature>
<dbReference type="AlphaFoldDB" id="A0A1V9X6P8"/>
<reference evidence="3 4" key="1">
    <citation type="journal article" date="2017" name="Gigascience">
        <title>Draft genome of the honey bee ectoparasitic mite, Tropilaelaps mercedesae, is shaped by the parasitic life history.</title>
        <authorList>
            <person name="Dong X."/>
            <person name="Armstrong S.D."/>
            <person name="Xia D."/>
            <person name="Makepeace B.L."/>
            <person name="Darby A.C."/>
            <person name="Kadowaki T."/>
        </authorList>
    </citation>
    <scope>NUCLEOTIDE SEQUENCE [LARGE SCALE GENOMIC DNA]</scope>
    <source>
        <strain evidence="3">Wuxi-XJTLU</strain>
    </source>
</reference>
<proteinExistence type="predicted"/>
<feature type="domain" description="TOCA HR1" evidence="2">
    <location>
        <begin position="1"/>
        <end position="48"/>
    </location>
</feature>
<dbReference type="InterPro" id="IPR057870">
    <property type="entry name" value="HR1_TOCA"/>
</dbReference>
<sequence length="311" mass="32655">MRRTYEENPALGDPACVEPETERCTKRIDSLHQQVQRYQGLLNEIESSTPDAVKRNSGHTRGNSIISAEDTGSLSRSNSDESNIHNNSGTHHPTQQQQQQQQQLHHGHPHSTKGHRSKHITRSSGNISTTSSSSSHQQHLGGAPNGQLAGAANNGHVSNNALPRNRSSSSSSANSSNPATPQTPNTPHTPLSPVASPNKPPKSSSSHCRSTNTPASPSSARSETHSGTSTGSRNGPAQAEKAGSSGSTSDERPICDPANNGGGPLSPSNLTGGQNIAPIEEEGRPRNGARPRRCIAQPVKGALRAEASPRS</sequence>
<feature type="compositionally biased region" description="Low complexity" evidence="1">
    <location>
        <begin position="192"/>
        <end position="206"/>
    </location>
</feature>
<feature type="compositionally biased region" description="Basic residues" evidence="1">
    <location>
        <begin position="105"/>
        <end position="121"/>
    </location>
</feature>
<keyword evidence="4" id="KW-1185">Reference proteome</keyword>
<feature type="compositionally biased region" description="Polar residues" evidence="1">
    <location>
        <begin position="59"/>
        <end position="77"/>
    </location>
</feature>
<feature type="region of interest" description="Disordered" evidence="1">
    <location>
        <begin position="44"/>
        <end position="311"/>
    </location>
</feature>
<dbReference type="InParanoid" id="A0A1V9X6P8"/>
<feature type="compositionally biased region" description="Polar residues" evidence="1">
    <location>
        <begin position="179"/>
        <end position="189"/>
    </location>
</feature>
<feature type="compositionally biased region" description="Low complexity" evidence="1">
    <location>
        <begin position="122"/>
        <end position="135"/>
    </location>
</feature>
<dbReference type="EMBL" id="MNPL01021902">
    <property type="protein sequence ID" value="OQR69187.1"/>
    <property type="molecule type" value="Genomic_DNA"/>
</dbReference>
<evidence type="ECO:0000313" key="3">
    <source>
        <dbReference type="EMBL" id="OQR69187.1"/>
    </source>
</evidence>
<feature type="compositionally biased region" description="Low complexity" evidence="1">
    <location>
        <begin position="158"/>
        <end position="178"/>
    </location>
</feature>
<evidence type="ECO:0000259" key="2">
    <source>
        <dbReference type="Pfam" id="PF25610"/>
    </source>
</evidence>
<organism evidence="3 4">
    <name type="scientific">Tropilaelaps mercedesae</name>
    <dbReference type="NCBI Taxonomy" id="418985"/>
    <lineage>
        <taxon>Eukaryota</taxon>
        <taxon>Metazoa</taxon>
        <taxon>Ecdysozoa</taxon>
        <taxon>Arthropoda</taxon>
        <taxon>Chelicerata</taxon>
        <taxon>Arachnida</taxon>
        <taxon>Acari</taxon>
        <taxon>Parasitiformes</taxon>
        <taxon>Mesostigmata</taxon>
        <taxon>Gamasina</taxon>
        <taxon>Dermanyssoidea</taxon>
        <taxon>Laelapidae</taxon>
        <taxon>Tropilaelaps</taxon>
    </lineage>
</organism>
<name>A0A1V9X6P8_9ACAR</name>
<accession>A0A1V9X6P8</accession>
<protein>
    <submittedName>
        <fullName evidence="3">Formin-binding protein 1-like</fullName>
    </submittedName>
</protein>
<comment type="caution">
    <text evidence="3">The sequence shown here is derived from an EMBL/GenBank/DDBJ whole genome shotgun (WGS) entry which is preliminary data.</text>
</comment>
<gene>
    <name evidence="3" type="ORF">BIW11_12415</name>
</gene>
<evidence type="ECO:0000256" key="1">
    <source>
        <dbReference type="SAM" id="MobiDB-lite"/>
    </source>
</evidence>